<dbReference type="InterPro" id="IPR000014">
    <property type="entry name" value="PAS"/>
</dbReference>
<dbReference type="InterPro" id="IPR000700">
    <property type="entry name" value="PAS-assoc_C"/>
</dbReference>
<gene>
    <name evidence="10" type="ORF">SAMN05421508_101682</name>
</gene>
<dbReference type="SUPFAM" id="SSF55785">
    <property type="entry name" value="PYP-like sensor domain (PAS domain)"/>
    <property type="match status" value="1"/>
</dbReference>
<evidence type="ECO:0000256" key="6">
    <source>
        <dbReference type="SAM" id="Phobius"/>
    </source>
</evidence>
<dbReference type="AlphaFoldDB" id="A0A286G5M6"/>
<dbReference type="SMART" id="SM00086">
    <property type="entry name" value="PAC"/>
    <property type="match status" value="1"/>
</dbReference>
<dbReference type="InterPro" id="IPR035965">
    <property type="entry name" value="PAS-like_dom_sf"/>
</dbReference>
<evidence type="ECO:0000256" key="4">
    <source>
        <dbReference type="ARBA" id="ARBA00022679"/>
    </source>
</evidence>
<evidence type="ECO:0000256" key="3">
    <source>
        <dbReference type="ARBA" id="ARBA00022553"/>
    </source>
</evidence>
<dbReference type="Proteomes" id="UP000219621">
    <property type="component" value="Unassembled WGS sequence"/>
</dbReference>
<dbReference type="Gene3D" id="1.10.287.130">
    <property type="match status" value="1"/>
</dbReference>
<dbReference type="SUPFAM" id="SSF55874">
    <property type="entry name" value="ATPase domain of HSP90 chaperone/DNA topoisomerase II/histidine kinase"/>
    <property type="match status" value="1"/>
</dbReference>
<dbReference type="Pfam" id="PF02518">
    <property type="entry name" value="HATPase_c"/>
    <property type="match status" value="1"/>
</dbReference>
<accession>A0A286G5M6</accession>
<dbReference type="InterPro" id="IPR052162">
    <property type="entry name" value="Sensor_kinase/Photoreceptor"/>
</dbReference>
<evidence type="ECO:0000313" key="10">
    <source>
        <dbReference type="EMBL" id="SOD90841.1"/>
    </source>
</evidence>
<keyword evidence="6" id="KW-0812">Transmembrane</keyword>
<dbReference type="CDD" id="cd00082">
    <property type="entry name" value="HisKA"/>
    <property type="match status" value="1"/>
</dbReference>
<feature type="transmembrane region" description="Helical" evidence="6">
    <location>
        <begin position="12"/>
        <end position="33"/>
    </location>
</feature>
<dbReference type="PRINTS" id="PR00344">
    <property type="entry name" value="BCTRLSENSOR"/>
</dbReference>
<evidence type="ECO:0000256" key="5">
    <source>
        <dbReference type="ARBA" id="ARBA00022777"/>
    </source>
</evidence>
<keyword evidence="4" id="KW-0808">Transferase</keyword>
<proteinExistence type="predicted"/>
<dbReference type="SMART" id="SM00387">
    <property type="entry name" value="HATPase_c"/>
    <property type="match status" value="1"/>
</dbReference>
<evidence type="ECO:0000256" key="2">
    <source>
        <dbReference type="ARBA" id="ARBA00012438"/>
    </source>
</evidence>
<comment type="catalytic activity">
    <reaction evidence="1">
        <text>ATP + protein L-histidine = ADP + protein N-phospho-L-histidine.</text>
        <dbReference type="EC" id="2.7.13.3"/>
    </reaction>
</comment>
<dbReference type="InterPro" id="IPR001610">
    <property type="entry name" value="PAC"/>
</dbReference>
<dbReference type="InterPro" id="IPR036890">
    <property type="entry name" value="HATPase_C_sf"/>
</dbReference>
<feature type="domain" description="PAS" evidence="8">
    <location>
        <begin position="92"/>
        <end position="148"/>
    </location>
</feature>
<dbReference type="SMART" id="SM00091">
    <property type="entry name" value="PAS"/>
    <property type="match status" value="1"/>
</dbReference>
<dbReference type="InterPro" id="IPR036097">
    <property type="entry name" value="HisK_dim/P_sf"/>
</dbReference>
<dbReference type="PROSITE" id="PS50112">
    <property type="entry name" value="PAS"/>
    <property type="match status" value="1"/>
</dbReference>
<keyword evidence="3" id="KW-0597">Phosphoprotein</keyword>
<organism evidence="10 11">
    <name type="scientific">Caenispirillum bisanense</name>
    <dbReference type="NCBI Taxonomy" id="414052"/>
    <lineage>
        <taxon>Bacteria</taxon>
        <taxon>Pseudomonadati</taxon>
        <taxon>Pseudomonadota</taxon>
        <taxon>Alphaproteobacteria</taxon>
        <taxon>Rhodospirillales</taxon>
        <taxon>Novispirillaceae</taxon>
        <taxon>Caenispirillum</taxon>
    </lineage>
</organism>
<dbReference type="NCBIfam" id="TIGR00229">
    <property type="entry name" value="sensory_box"/>
    <property type="match status" value="1"/>
</dbReference>
<dbReference type="Gene3D" id="3.30.565.10">
    <property type="entry name" value="Histidine kinase-like ATPase, C-terminal domain"/>
    <property type="match status" value="1"/>
</dbReference>
<dbReference type="InterPro" id="IPR013656">
    <property type="entry name" value="PAS_4"/>
</dbReference>
<dbReference type="SMART" id="SM00388">
    <property type="entry name" value="HisKA"/>
    <property type="match status" value="1"/>
</dbReference>
<dbReference type="InterPro" id="IPR004358">
    <property type="entry name" value="Sig_transdc_His_kin-like_C"/>
</dbReference>
<keyword evidence="6" id="KW-0472">Membrane</keyword>
<dbReference type="RefSeq" id="WP_176525003.1">
    <property type="nucleotide sequence ID" value="NZ_OCNJ01000001.1"/>
</dbReference>
<evidence type="ECO:0000259" key="9">
    <source>
        <dbReference type="PROSITE" id="PS50113"/>
    </source>
</evidence>
<name>A0A286G5M6_9PROT</name>
<evidence type="ECO:0000259" key="7">
    <source>
        <dbReference type="PROSITE" id="PS50109"/>
    </source>
</evidence>
<dbReference type="EC" id="2.7.13.3" evidence="2"/>
<dbReference type="CDD" id="cd00130">
    <property type="entry name" value="PAS"/>
    <property type="match status" value="1"/>
</dbReference>
<protein>
    <recommendedName>
        <fullName evidence="2">histidine kinase</fullName>
        <ecNumber evidence="2">2.7.13.3</ecNumber>
    </recommendedName>
</protein>
<dbReference type="Gene3D" id="3.30.450.20">
    <property type="entry name" value="PAS domain"/>
    <property type="match status" value="1"/>
</dbReference>
<dbReference type="GO" id="GO:0000155">
    <property type="term" value="F:phosphorelay sensor kinase activity"/>
    <property type="evidence" value="ECO:0007669"/>
    <property type="project" value="InterPro"/>
</dbReference>
<reference evidence="10 11" key="1">
    <citation type="submission" date="2017-09" db="EMBL/GenBank/DDBJ databases">
        <authorList>
            <person name="Ehlers B."/>
            <person name="Leendertz F.H."/>
        </authorList>
    </citation>
    <scope>NUCLEOTIDE SEQUENCE [LARGE SCALE GENOMIC DNA]</scope>
    <source>
        <strain evidence="10 11">USBA 140</strain>
    </source>
</reference>
<dbReference type="PANTHER" id="PTHR43304">
    <property type="entry name" value="PHYTOCHROME-LIKE PROTEIN CPH1"/>
    <property type="match status" value="1"/>
</dbReference>
<dbReference type="InterPro" id="IPR003594">
    <property type="entry name" value="HATPase_dom"/>
</dbReference>
<dbReference type="SUPFAM" id="SSF47384">
    <property type="entry name" value="Homodimeric domain of signal transducing histidine kinase"/>
    <property type="match status" value="1"/>
</dbReference>
<dbReference type="InterPro" id="IPR003661">
    <property type="entry name" value="HisK_dim/P_dom"/>
</dbReference>
<keyword evidence="6" id="KW-1133">Transmembrane helix</keyword>
<dbReference type="EMBL" id="OCNJ01000001">
    <property type="protein sequence ID" value="SOD90841.1"/>
    <property type="molecule type" value="Genomic_DNA"/>
</dbReference>
<dbReference type="Pfam" id="PF00512">
    <property type="entry name" value="HisKA"/>
    <property type="match status" value="1"/>
</dbReference>
<dbReference type="Pfam" id="PF08448">
    <property type="entry name" value="PAS_4"/>
    <property type="match status" value="1"/>
</dbReference>
<evidence type="ECO:0000313" key="11">
    <source>
        <dbReference type="Proteomes" id="UP000219621"/>
    </source>
</evidence>
<dbReference type="PROSITE" id="PS50109">
    <property type="entry name" value="HIS_KIN"/>
    <property type="match status" value="1"/>
</dbReference>
<feature type="transmembrane region" description="Helical" evidence="6">
    <location>
        <begin position="53"/>
        <end position="71"/>
    </location>
</feature>
<keyword evidence="5" id="KW-0418">Kinase</keyword>
<dbReference type="PANTHER" id="PTHR43304:SF1">
    <property type="entry name" value="PAC DOMAIN-CONTAINING PROTEIN"/>
    <property type="match status" value="1"/>
</dbReference>
<feature type="domain" description="Histidine kinase" evidence="7">
    <location>
        <begin position="236"/>
        <end position="451"/>
    </location>
</feature>
<keyword evidence="11" id="KW-1185">Reference proteome</keyword>
<sequence>MHEQRPLRAVRTLLSPLRIAVIFLLLAAAWIVFSDRILHAVITDPDALAQAQTVKGLVFIGATAGLIWALARHMVGQIESVRRAQIEALRDSEERFRATFEQAAVGMAHAEPDGRFHRTNARLAAMLGRGPEDLSGLAWPDVLHPDDRAAFSLSFCEVAGGTLDHAHVEVRFKRPDGVTLWGRTTLSPLFGPDGRIRWVAAVCEDIGARKQMEADLVRTVEELTRSNTELERFAHLASHDLKEPTRILVSFAQLLERDLKDRLEPDSRSYLDHIVGGARRMRQIVDDLMAYARSDTRQERFRTVELDRALEAALEPLRESIAEEGAEIRLAAPLPAVNGLDAQIVQVFRALIGNALKFRHPDRPPVVTVDAHPDGDRWCIEVADNGIGFDPARAEEAFQVFRRLHGPGVTPGSGIGLALCRRIVERHGGTITLETSRDAGTTVRFLLPAAHGDTAHAA</sequence>
<evidence type="ECO:0000259" key="8">
    <source>
        <dbReference type="PROSITE" id="PS50112"/>
    </source>
</evidence>
<feature type="domain" description="PAC" evidence="9">
    <location>
        <begin position="166"/>
        <end position="218"/>
    </location>
</feature>
<dbReference type="InterPro" id="IPR005467">
    <property type="entry name" value="His_kinase_dom"/>
</dbReference>
<dbReference type="PROSITE" id="PS50113">
    <property type="entry name" value="PAC"/>
    <property type="match status" value="1"/>
</dbReference>
<evidence type="ECO:0000256" key="1">
    <source>
        <dbReference type="ARBA" id="ARBA00000085"/>
    </source>
</evidence>